<dbReference type="InterPro" id="IPR005119">
    <property type="entry name" value="LysR_subst-bd"/>
</dbReference>
<evidence type="ECO:0000256" key="3">
    <source>
        <dbReference type="ARBA" id="ARBA00023125"/>
    </source>
</evidence>
<dbReference type="GO" id="GO:0003677">
    <property type="term" value="F:DNA binding"/>
    <property type="evidence" value="ECO:0007669"/>
    <property type="project" value="UniProtKB-KW"/>
</dbReference>
<dbReference type="Pfam" id="PF03466">
    <property type="entry name" value="LysR_substrate"/>
    <property type="match status" value="1"/>
</dbReference>
<gene>
    <name evidence="6" type="ORF">Q4521_01905</name>
</gene>
<comment type="similarity">
    <text evidence="1">Belongs to the LysR transcriptional regulatory family.</text>
</comment>
<dbReference type="SUPFAM" id="SSF53850">
    <property type="entry name" value="Periplasmic binding protein-like II"/>
    <property type="match status" value="1"/>
</dbReference>
<dbReference type="Gene3D" id="1.10.10.10">
    <property type="entry name" value="Winged helix-like DNA-binding domain superfamily/Winged helix DNA-binding domain"/>
    <property type="match status" value="1"/>
</dbReference>
<keyword evidence="3" id="KW-0238">DNA-binding</keyword>
<dbReference type="InterPro" id="IPR036388">
    <property type="entry name" value="WH-like_DNA-bd_sf"/>
</dbReference>
<protein>
    <submittedName>
        <fullName evidence="6">LysR family transcriptional regulator</fullName>
    </submittedName>
</protein>
<dbReference type="EMBL" id="JAUOPB010000001">
    <property type="protein sequence ID" value="MDO6421219.1"/>
    <property type="molecule type" value="Genomic_DNA"/>
</dbReference>
<dbReference type="RefSeq" id="WP_303490498.1">
    <property type="nucleotide sequence ID" value="NZ_JAUOPB010000001.1"/>
</dbReference>
<dbReference type="GO" id="GO:0003700">
    <property type="term" value="F:DNA-binding transcription factor activity"/>
    <property type="evidence" value="ECO:0007669"/>
    <property type="project" value="InterPro"/>
</dbReference>
<feature type="domain" description="HTH lysR-type" evidence="5">
    <location>
        <begin position="1"/>
        <end position="58"/>
    </location>
</feature>
<dbReference type="SUPFAM" id="SSF46785">
    <property type="entry name" value="Winged helix' DNA-binding domain"/>
    <property type="match status" value="1"/>
</dbReference>
<dbReference type="FunFam" id="1.10.10.10:FF:000001">
    <property type="entry name" value="LysR family transcriptional regulator"/>
    <property type="match status" value="1"/>
</dbReference>
<accession>A0AAW7X493</accession>
<dbReference type="InterPro" id="IPR036390">
    <property type="entry name" value="WH_DNA-bd_sf"/>
</dbReference>
<reference evidence="6" key="1">
    <citation type="submission" date="2023-07" db="EMBL/GenBank/DDBJ databases">
        <title>Genome content predicts the carbon catabolic preferences of heterotrophic bacteria.</title>
        <authorList>
            <person name="Gralka M."/>
        </authorList>
    </citation>
    <scope>NUCLEOTIDE SEQUENCE</scope>
    <source>
        <strain evidence="6">I3M17_2</strain>
    </source>
</reference>
<dbReference type="AlphaFoldDB" id="A0AAW7X493"/>
<dbReference type="InterPro" id="IPR000847">
    <property type="entry name" value="LysR_HTH_N"/>
</dbReference>
<dbReference type="Pfam" id="PF00126">
    <property type="entry name" value="HTH_1"/>
    <property type="match status" value="1"/>
</dbReference>
<dbReference type="PROSITE" id="PS50931">
    <property type="entry name" value="HTH_LYSR"/>
    <property type="match status" value="1"/>
</dbReference>
<dbReference type="Gene3D" id="3.40.190.290">
    <property type="match status" value="1"/>
</dbReference>
<evidence type="ECO:0000256" key="1">
    <source>
        <dbReference type="ARBA" id="ARBA00009437"/>
    </source>
</evidence>
<dbReference type="PANTHER" id="PTHR30537">
    <property type="entry name" value="HTH-TYPE TRANSCRIPTIONAL REGULATOR"/>
    <property type="match status" value="1"/>
</dbReference>
<evidence type="ECO:0000313" key="6">
    <source>
        <dbReference type="EMBL" id="MDO6421219.1"/>
    </source>
</evidence>
<dbReference type="PANTHER" id="PTHR30537:SF5">
    <property type="entry name" value="HTH-TYPE TRANSCRIPTIONAL ACTIVATOR TTDR-RELATED"/>
    <property type="match status" value="1"/>
</dbReference>
<sequence length="305" mass="33385">MNLDHVRLFIRIAALNNISIAGKELGLSPAVSSAHIGKLEADLGVRLIHRTTRRVSLTEEGKAFLPHALELVDSAEMARASVGAGLINPQGKLRVAAPASLGRLHLIPALTNFLKKYPDLQVDIYLNDSVTDMVEGGFDIAIRDAELHDSSLIARKLAPVTRVLCASPSYLLKQGEPKTPEDLINHCCVNLVGLETWNFDSPSGPISIKTHNKLRTDNGEAARDAAVNGLGITLCSTWCCHKEIQHGDLVLVLENYKLISKTAIWAVYPSSRLLAPKVRAFIDYFAEYFSESDYWDKGIYGASQS</sequence>
<evidence type="ECO:0000256" key="2">
    <source>
        <dbReference type="ARBA" id="ARBA00023015"/>
    </source>
</evidence>
<evidence type="ECO:0000313" key="7">
    <source>
        <dbReference type="Proteomes" id="UP001169760"/>
    </source>
</evidence>
<name>A0AAW7X493_9GAMM</name>
<organism evidence="6 7">
    <name type="scientific">Saccharophagus degradans</name>
    <dbReference type="NCBI Taxonomy" id="86304"/>
    <lineage>
        <taxon>Bacteria</taxon>
        <taxon>Pseudomonadati</taxon>
        <taxon>Pseudomonadota</taxon>
        <taxon>Gammaproteobacteria</taxon>
        <taxon>Cellvibrionales</taxon>
        <taxon>Cellvibrionaceae</taxon>
        <taxon>Saccharophagus</taxon>
    </lineage>
</organism>
<dbReference type="FunFam" id="3.40.190.290:FF:000001">
    <property type="entry name" value="Transcriptional regulator, LysR family"/>
    <property type="match status" value="1"/>
</dbReference>
<dbReference type="InterPro" id="IPR058163">
    <property type="entry name" value="LysR-type_TF_proteobact-type"/>
</dbReference>
<evidence type="ECO:0000256" key="4">
    <source>
        <dbReference type="ARBA" id="ARBA00023163"/>
    </source>
</evidence>
<dbReference type="CDD" id="cd08422">
    <property type="entry name" value="PBP2_CrgA_like"/>
    <property type="match status" value="1"/>
</dbReference>
<comment type="caution">
    <text evidence="6">The sequence shown here is derived from an EMBL/GenBank/DDBJ whole genome shotgun (WGS) entry which is preliminary data.</text>
</comment>
<evidence type="ECO:0000259" key="5">
    <source>
        <dbReference type="PROSITE" id="PS50931"/>
    </source>
</evidence>
<keyword evidence="2" id="KW-0805">Transcription regulation</keyword>
<keyword evidence="4" id="KW-0804">Transcription</keyword>
<proteinExistence type="inferred from homology"/>
<dbReference type="Proteomes" id="UP001169760">
    <property type="component" value="Unassembled WGS sequence"/>
</dbReference>